<organism evidence="3 4">
    <name type="scientific">Lactarius akahatsu</name>
    <dbReference type="NCBI Taxonomy" id="416441"/>
    <lineage>
        <taxon>Eukaryota</taxon>
        <taxon>Fungi</taxon>
        <taxon>Dikarya</taxon>
        <taxon>Basidiomycota</taxon>
        <taxon>Agaricomycotina</taxon>
        <taxon>Agaricomycetes</taxon>
        <taxon>Russulales</taxon>
        <taxon>Russulaceae</taxon>
        <taxon>Lactarius</taxon>
    </lineage>
</organism>
<evidence type="ECO:0000313" key="4">
    <source>
        <dbReference type="Proteomes" id="UP001201163"/>
    </source>
</evidence>
<dbReference type="Proteomes" id="UP001201163">
    <property type="component" value="Unassembled WGS sequence"/>
</dbReference>
<keyword evidence="4" id="KW-1185">Reference proteome</keyword>
<dbReference type="InterPro" id="IPR045338">
    <property type="entry name" value="DUF6535"/>
</dbReference>
<sequence length="728" mass="81940">MTLILVVNVLFSTIIATFIVATYPSLRPDNSQETVCQLSLISQGNTSRQSSPFCPGPYPGVPSSAVVRSNILLFLSFFLVMTTVLACVLIQQWCREFMQYAYLRVEPHKRGRVRTYLFRGLRGFHIRGLIYVIHVIMQVSVFTFFCGVSDLLQDVYPRLGMTSWYCTIALAVMYIVLSISPLVMSNSPYKTALTLPLLFGGGLLRFLVRIVWWYLRCGSKEPFPSREDLYFSKKRFLVKKANAKAEELDPYAMKQLFIHHNLRDTDMDKFLEGLPGYIHSHLTAPKALSKALTAHHILFRIREHLSTCVTVTELSDEVRIIRASACAKSLGAILQHPTLTSADIPDEVSLQKCVLGIVNDLNTLCEKPDEIVNLRAFCVRALAVQGFLTECLEPANKRSPNQFPGPFQPLYEFLSSRGNTSQIQQHGAVALPVGGSNEHEIKILSRGDADRSDLSLCWKTFDKLRSQLRIDRVDVSARSSTLFDEEHKKARTLIRDEEPDSSVAPLLEVLDAVAGGRRLSRVFLGDSAKYHSKANLVFGKDRLQNPDLFRAFANCLPDFVTEHPEKSSREFMEGLVCYDHLWTSLEVNLLNSLRSNAFIPAKLRVFERCCTVIDAAFALLENSPNVDWRSPELGSLAHYFELFVTDCFQGMFISRVIGFRVRSHQSSILFSGHIGTSRLSREYSIPLALAPMKMWSSGSHSSTGAPSGLSLWLKLTQCSRRLLAMGHY</sequence>
<dbReference type="EMBL" id="JAKELL010000037">
    <property type="protein sequence ID" value="KAH8989437.1"/>
    <property type="molecule type" value="Genomic_DNA"/>
</dbReference>
<dbReference type="AlphaFoldDB" id="A0AAD4LF87"/>
<gene>
    <name evidence="3" type="ORF">EDB92DRAFT_867685</name>
</gene>
<feature type="transmembrane region" description="Helical" evidence="1">
    <location>
        <begin position="195"/>
        <end position="215"/>
    </location>
</feature>
<feature type="transmembrane region" description="Helical" evidence="1">
    <location>
        <begin position="71"/>
        <end position="90"/>
    </location>
</feature>
<accession>A0AAD4LF87</accession>
<keyword evidence="1" id="KW-1133">Transmembrane helix</keyword>
<protein>
    <recommendedName>
        <fullName evidence="2">DUF6535 domain-containing protein</fullName>
    </recommendedName>
</protein>
<evidence type="ECO:0000259" key="2">
    <source>
        <dbReference type="Pfam" id="PF20153"/>
    </source>
</evidence>
<keyword evidence="1" id="KW-0472">Membrane</keyword>
<feature type="transmembrane region" description="Helical" evidence="1">
    <location>
        <begin position="129"/>
        <end position="150"/>
    </location>
</feature>
<reference evidence="3" key="1">
    <citation type="submission" date="2022-01" db="EMBL/GenBank/DDBJ databases">
        <title>Comparative genomics reveals a dynamic genome evolution in the ectomycorrhizal milk-cap (Lactarius) mushrooms.</title>
        <authorList>
            <consortium name="DOE Joint Genome Institute"/>
            <person name="Lebreton A."/>
            <person name="Tang N."/>
            <person name="Kuo A."/>
            <person name="LaButti K."/>
            <person name="Drula E."/>
            <person name="Barry K."/>
            <person name="Clum A."/>
            <person name="Lipzen A."/>
            <person name="Mousain D."/>
            <person name="Ng V."/>
            <person name="Wang R."/>
            <person name="Wang X."/>
            <person name="Dai Y."/>
            <person name="Henrissat B."/>
            <person name="Grigoriev I.V."/>
            <person name="Guerin-Laguette A."/>
            <person name="Yu F."/>
            <person name="Martin F.M."/>
        </authorList>
    </citation>
    <scope>NUCLEOTIDE SEQUENCE</scope>
    <source>
        <strain evidence="3">QP</strain>
    </source>
</reference>
<dbReference type="Pfam" id="PF20153">
    <property type="entry name" value="DUF6535"/>
    <property type="match status" value="1"/>
</dbReference>
<proteinExistence type="predicted"/>
<evidence type="ECO:0000313" key="3">
    <source>
        <dbReference type="EMBL" id="KAH8989437.1"/>
    </source>
</evidence>
<comment type="caution">
    <text evidence="3">The sequence shown here is derived from an EMBL/GenBank/DDBJ whole genome shotgun (WGS) entry which is preliminary data.</text>
</comment>
<feature type="transmembrane region" description="Helical" evidence="1">
    <location>
        <begin position="5"/>
        <end position="23"/>
    </location>
</feature>
<evidence type="ECO:0000256" key="1">
    <source>
        <dbReference type="SAM" id="Phobius"/>
    </source>
</evidence>
<feature type="transmembrane region" description="Helical" evidence="1">
    <location>
        <begin position="162"/>
        <end position="183"/>
    </location>
</feature>
<name>A0AAD4LF87_9AGAM</name>
<keyword evidence="1" id="KW-0812">Transmembrane</keyword>
<feature type="domain" description="DUF6535" evidence="2">
    <location>
        <begin position="1"/>
        <end position="153"/>
    </location>
</feature>